<evidence type="ECO:0000256" key="1">
    <source>
        <dbReference type="ARBA" id="ARBA00004141"/>
    </source>
</evidence>
<name>A0ABY2H7V1_9HYPO</name>
<keyword evidence="2 5" id="KW-0812">Transmembrane</keyword>
<feature type="transmembrane region" description="Helical" evidence="6">
    <location>
        <begin position="43"/>
        <end position="62"/>
    </location>
</feature>
<feature type="transmembrane region" description="Helical" evidence="6">
    <location>
        <begin position="118"/>
        <end position="137"/>
    </location>
</feature>
<organism evidence="8 9">
    <name type="scientific">Trichoderma ghanense</name>
    <dbReference type="NCBI Taxonomy" id="65468"/>
    <lineage>
        <taxon>Eukaryota</taxon>
        <taxon>Fungi</taxon>
        <taxon>Dikarya</taxon>
        <taxon>Ascomycota</taxon>
        <taxon>Pezizomycotina</taxon>
        <taxon>Sordariomycetes</taxon>
        <taxon>Hypocreomycetidae</taxon>
        <taxon>Hypocreales</taxon>
        <taxon>Hypocreaceae</taxon>
        <taxon>Trichoderma</taxon>
    </lineage>
</organism>
<dbReference type="Pfam" id="PF03798">
    <property type="entry name" value="TRAM_LAG1_CLN8"/>
    <property type="match status" value="1"/>
</dbReference>
<evidence type="ECO:0000256" key="2">
    <source>
        <dbReference type="ARBA" id="ARBA00022692"/>
    </source>
</evidence>
<feature type="transmembrane region" description="Helical" evidence="6">
    <location>
        <begin position="83"/>
        <end position="103"/>
    </location>
</feature>
<proteinExistence type="predicted"/>
<dbReference type="PANTHER" id="PTHR13439">
    <property type="entry name" value="CT120 PROTEIN"/>
    <property type="match status" value="1"/>
</dbReference>
<feature type="transmembrane region" description="Helical" evidence="6">
    <location>
        <begin position="266"/>
        <end position="288"/>
    </location>
</feature>
<gene>
    <name evidence="8" type="ORF">CCMA1212_003301</name>
</gene>
<keyword evidence="9" id="KW-1185">Reference proteome</keyword>
<protein>
    <recommendedName>
        <fullName evidence="7">TLC domain-containing protein</fullName>
    </recommendedName>
</protein>
<evidence type="ECO:0000256" key="4">
    <source>
        <dbReference type="ARBA" id="ARBA00023136"/>
    </source>
</evidence>
<reference evidence="8 9" key="1">
    <citation type="submission" date="2018-01" db="EMBL/GenBank/DDBJ databases">
        <title>Genome characterization of the sugarcane-associated fungus Trichoderma ghanense CCMA-1212 and their application in lignocelulose bioconversion.</title>
        <authorList>
            <person name="Steindorff A.S."/>
            <person name="Mendes T.D."/>
            <person name="Vilela E.S.D."/>
            <person name="Rodrigues D.S."/>
            <person name="Formighieri E.F."/>
            <person name="Melo I.S."/>
            <person name="Favaro L.C.L."/>
        </authorList>
    </citation>
    <scope>NUCLEOTIDE SEQUENCE [LARGE SCALE GENOMIC DNA]</scope>
    <source>
        <strain evidence="8 9">CCMA-1212</strain>
    </source>
</reference>
<dbReference type="RefSeq" id="XP_073560484.1">
    <property type="nucleotide sequence ID" value="XM_073700653.1"/>
</dbReference>
<keyword evidence="3 6" id="KW-1133">Transmembrane helix</keyword>
<feature type="transmembrane region" description="Helical" evidence="6">
    <location>
        <begin position="207"/>
        <end position="227"/>
    </location>
</feature>
<evidence type="ECO:0000313" key="9">
    <source>
        <dbReference type="Proteomes" id="UP001642720"/>
    </source>
</evidence>
<evidence type="ECO:0000256" key="6">
    <source>
        <dbReference type="SAM" id="Phobius"/>
    </source>
</evidence>
<sequence>MHGLFFRMKDPFFVPPIPWLSELVQPWSDCLNLPSLPRHIHEVLLSALFYSAIFWPVSPMLSRLLAPQHYNKLSRKRRLNWDAHVVSFIQSTLINVIAIWVMFVDQERKNMDWEERVWGYTGAAGMVQALAAGYFVWDLFVTSLNLDVFGLGTLAHAIAALLVYTLGFRPLVNYYGCVFILWELSTPFLNIHWFFDKVNMTGSRAQLYNGILLLFSFFSCRLIYGTFQSFCVMRDMWAAVNVHPTKVSIAESPVMEFATQESTVPAWLAISYVMSNLTLNSLNFYWFIMMIRAVLKRFKPNEKLAITEAEVDLSSIASGVSLGSGAQRRKQDKS</sequence>
<dbReference type="GeneID" id="300575103"/>
<feature type="transmembrane region" description="Helical" evidence="6">
    <location>
        <begin position="172"/>
        <end position="195"/>
    </location>
</feature>
<dbReference type="Proteomes" id="UP001642720">
    <property type="component" value="Unassembled WGS sequence"/>
</dbReference>
<evidence type="ECO:0000256" key="3">
    <source>
        <dbReference type="ARBA" id="ARBA00022989"/>
    </source>
</evidence>
<dbReference type="InterPro" id="IPR006634">
    <property type="entry name" value="TLC-dom"/>
</dbReference>
<dbReference type="PANTHER" id="PTHR13439:SF0">
    <property type="entry name" value="TOPOISOMERASE I DAMAGE AFFECTED PROTEIN 4"/>
    <property type="match status" value="1"/>
</dbReference>
<comment type="caution">
    <text evidence="8">The sequence shown here is derived from an EMBL/GenBank/DDBJ whole genome shotgun (WGS) entry which is preliminary data.</text>
</comment>
<feature type="domain" description="TLC" evidence="7">
    <location>
        <begin position="76"/>
        <end position="299"/>
    </location>
</feature>
<dbReference type="InterPro" id="IPR050846">
    <property type="entry name" value="TLCD"/>
</dbReference>
<keyword evidence="4 5" id="KW-0472">Membrane</keyword>
<dbReference type="PROSITE" id="PS50922">
    <property type="entry name" value="TLC"/>
    <property type="match status" value="1"/>
</dbReference>
<dbReference type="EMBL" id="PPTA01000004">
    <property type="protein sequence ID" value="TFB04283.1"/>
    <property type="molecule type" value="Genomic_DNA"/>
</dbReference>
<evidence type="ECO:0000256" key="5">
    <source>
        <dbReference type="PROSITE-ProRule" id="PRU00205"/>
    </source>
</evidence>
<dbReference type="SMART" id="SM00724">
    <property type="entry name" value="TLC"/>
    <property type="match status" value="1"/>
</dbReference>
<accession>A0ABY2H7V1</accession>
<evidence type="ECO:0000259" key="7">
    <source>
        <dbReference type="PROSITE" id="PS50922"/>
    </source>
</evidence>
<feature type="transmembrane region" description="Helical" evidence="6">
    <location>
        <begin position="144"/>
        <end position="166"/>
    </location>
</feature>
<comment type="subcellular location">
    <subcellularLocation>
        <location evidence="1">Membrane</location>
        <topology evidence="1">Multi-pass membrane protein</topology>
    </subcellularLocation>
</comment>
<evidence type="ECO:0000313" key="8">
    <source>
        <dbReference type="EMBL" id="TFB04283.1"/>
    </source>
</evidence>